<dbReference type="GO" id="GO:0003700">
    <property type="term" value="F:DNA-binding transcription factor activity"/>
    <property type="evidence" value="ECO:0007669"/>
    <property type="project" value="InterPro"/>
</dbReference>
<dbReference type="Gene3D" id="1.20.120.530">
    <property type="entry name" value="GntR ligand-binding domain-like"/>
    <property type="match status" value="1"/>
</dbReference>
<protein>
    <submittedName>
        <fullName evidence="6">FCD domain-containing protein</fullName>
    </submittedName>
</protein>
<dbReference type="SMART" id="SM00345">
    <property type="entry name" value="HTH_GNTR"/>
    <property type="match status" value="1"/>
</dbReference>
<reference evidence="6" key="1">
    <citation type="submission" date="2022-09" db="EMBL/GenBank/DDBJ databases">
        <title>Rhodovastum sp. nov. RN2-1 isolated from soil in Seongnam, South Korea.</title>
        <authorList>
            <person name="Le N.T."/>
        </authorList>
    </citation>
    <scope>NUCLEOTIDE SEQUENCE</scope>
    <source>
        <strain evidence="6">RN2-1</strain>
    </source>
</reference>
<evidence type="ECO:0000313" key="7">
    <source>
        <dbReference type="Proteomes" id="UP001165679"/>
    </source>
</evidence>
<dbReference type="InterPro" id="IPR011711">
    <property type="entry name" value="GntR_C"/>
</dbReference>
<dbReference type="InterPro" id="IPR008920">
    <property type="entry name" value="TF_FadR/GntR_C"/>
</dbReference>
<dbReference type="SMART" id="SM00895">
    <property type="entry name" value="FCD"/>
    <property type="match status" value="1"/>
</dbReference>
<evidence type="ECO:0000256" key="4">
    <source>
        <dbReference type="SAM" id="MobiDB-lite"/>
    </source>
</evidence>
<dbReference type="Pfam" id="PF00392">
    <property type="entry name" value="GntR"/>
    <property type="match status" value="1"/>
</dbReference>
<evidence type="ECO:0000256" key="3">
    <source>
        <dbReference type="ARBA" id="ARBA00023163"/>
    </source>
</evidence>
<dbReference type="AlphaFoldDB" id="A0AA42CDH0"/>
<dbReference type="PROSITE" id="PS50949">
    <property type="entry name" value="HTH_GNTR"/>
    <property type="match status" value="1"/>
</dbReference>
<evidence type="ECO:0000313" key="6">
    <source>
        <dbReference type="EMBL" id="MCW3473839.1"/>
    </source>
</evidence>
<comment type="caution">
    <text evidence="6">The sequence shown here is derived from an EMBL/GenBank/DDBJ whole genome shotgun (WGS) entry which is preliminary data.</text>
</comment>
<evidence type="ECO:0000259" key="5">
    <source>
        <dbReference type="PROSITE" id="PS50949"/>
    </source>
</evidence>
<dbReference type="PANTHER" id="PTHR43537">
    <property type="entry name" value="TRANSCRIPTIONAL REGULATOR, GNTR FAMILY"/>
    <property type="match status" value="1"/>
</dbReference>
<dbReference type="Gene3D" id="1.10.10.10">
    <property type="entry name" value="Winged helix-like DNA-binding domain superfamily/Winged helix DNA-binding domain"/>
    <property type="match status" value="1"/>
</dbReference>
<dbReference type="Pfam" id="PF07729">
    <property type="entry name" value="FCD"/>
    <property type="match status" value="1"/>
</dbReference>
<evidence type="ECO:0000256" key="1">
    <source>
        <dbReference type="ARBA" id="ARBA00023015"/>
    </source>
</evidence>
<keyword evidence="1" id="KW-0805">Transcription regulation</keyword>
<dbReference type="SUPFAM" id="SSF46785">
    <property type="entry name" value="Winged helix' DNA-binding domain"/>
    <property type="match status" value="1"/>
</dbReference>
<feature type="domain" description="HTH gntR-type" evidence="5">
    <location>
        <begin position="18"/>
        <end position="85"/>
    </location>
</feature>
<evidence type="ECO:0000256" key="2">
    <source>
        <dbReference type="ARBA" id="ARBA00023125"/>
    </source>
</evidence>
<gene>
    <name evidence="6" type="ORF">OL599_04545</name>
</gene>
<dbReference type="EMBL" id="JAPDNT010000002">
    <property type="protein sequence ID" value="MCW3473839.1"/>
    <property type="molecule type" value="Genomic_DNA"/>
</dbReference>
<name>A0AA42CDH0_9PROT</name>
<dbReference type="InterPro" id="IPR036390">
    <property type="entry name" value="WH_DNA-bd_sf"/>
</dbReference>
<proteinExistence type="predicted"/>
<accession>A0AA42CDH0</accession>
<dbReference type="InterPro" id="IPR036388">
    <property type="entry name" value="WH-like_DNA-bd_sf"/>
</dbReference>
<dbReference type="PANTHER" id="PTHR43537:SF5">
    <property type="entry name" value="UXU OPERON TRANSCRIPTIONAL REGULATOR"/>
    <property type="match status" value="1"/>
</dbReference>
<dbReference type="InterPro" id="IPR000524">
    <property type="entry name" value="Tscrpt_reg_HTH_GntR"/>
</dbReference>
<organism evidence="6 7">
    <name type="scientific">Limobrevibacterium gyesilva</name>
    <dbReference type="NCBI Taxonomy" id="2991712"/>
    <lineage>
        <taxon>Bacteria</taxon>
        <taxon>Pseudomonadati</taxon>
        <taxon>Pseudomonadota</taxon>
        <taxon>Alphaproteobacteria</taxon>
        <taxon>Acetobacterales</taxon>
        <taxon>Acetobacteraceae</taxon>
        <taxon>Limobrevibacterium</taxon>
    </lineage>
</organism>
<dbReference type="Proteomes" id="UP001165679">
    <property type="component" value="Unassembled WGS sequence"/>
</dbReference>
<keyword evidence="7" id="KW-1185">Reference proteome</keyword>
<dbReference type="GO" id="GO:0003677">
    <property type="term" value="F:DNA binding"/>
    <property type="evidence" value="ECO:0007669"/>
    <property type="project" value="UniProtKB-KW"/>
</dbReference>
<dbReference type="SUPFAM" id="SSF48008">
    <property type="entry name" value="GntR ligand-binding domain-like"/>
    <property type="match status" value="1"/>
</dbReference>
<feature type="region of interest" description="Disordered" evidence="4">
    <location>
        <begin position="1"/>
        <end position="20"/>
    </location>
</feature>
<sequence length="236" mass="26134">MTKPSTIPDDDPASTHSTPLGRRVQAELEELISQGHLRSGERLNEVTLARRLGVSRGPVREAARALERKGLVTVIMNRGAFVRTLTIDEAMEIYDLNAVLFGFAASRVAAAVTAAQAIELRDLVDGMDRAGAAMDREAFFALNVRFHESILAFAGNRQLEAVYAEYTRKLLLLRRRSFDRQATMAEANAEHRRVLDAILAGDPEQARRRAEEHTRSGRARFLSAIDYTAPDESGAM</sequence>
<reference evidence="6" key="2">
    <citation type="submission" date="2022-10" db="EMBL/GenBank/DDBJ databases">
        <authorList>
            <person name="Trinh H.N."/>
        </authorList>
    </citation>
    <scope>NUCLEOTIDE SEQUENCE</scope>
    <source>
        <strain evidence="6">RN2-1</strain>
    </source>
</reference>
<keyword evidence="3" id="KW-0804">Transcription</keyword>
<dbReference type="CDD" id="cd07377">
    <property type="entry name" value="WHTH_GntR"/>
    <property type="match status" value="1"/>
</dbReference>
<keyword evidence="2" id="KW-0238">DNA-binding</keyword>